<protein>
    <submittedName>
        <fullName evidence="1">Uncharacterized protein</fullName>
    </submittedName>
</protein>
<proteinExistence type="predicted"/>
<accession>A0A8J6NEW4</accession>
<evidence type="ECO:0000313" key="2">
    <source>
        <dbReference type="Proteomes" id="UP000614469"/>
    </source>
</evidence>
<evidence type="ECO:0000313" key="1">
    <source>
        <dbReference type="EMBL" id="MBC8334073.1"/>
    </source>
</evidence>
<comment type="caution">
    <text evidence="1">The sequence shown here is derived from an EMBL/GenBank/DDBJ whole genome shotgun (WGS) entry which is preliminary data.</text>
</comment>
<organism evidence="1 2">
    <name type="scientific">Candidatus Desulfolinea nitratireducens</name>
    <dbReference type="NCBI Taxonomy" id="2841698"/>
    <lineage>
        <taxon>Bacteria</taxon>
        <taxon>Bacillati</taxon>
        <taxon>Chloroflexota</taxon>
        <taxon>Anaerolineae</taxon>
        <taxon>Anaerolineales</taxon>
        <taxon>Anaerolineales incertae sedis</taxon>
        <taxon>Candidatus Desulfolinea</taxon>
    </lineage>
</organism>
<reference evidence="1 2" key="1">
    <citation type="submission" date="2020-08" db="EMBL/GenBank/DDBJ databases">
        <title>Bridging the membrane lipid divide: bacteria of the FCB group superphylum have the potential to synthesize archaeal ether lipids.</title>
        <authorList>
            <person name="Villanueva L."/>
            <person name="Von Meijenfeldt F.A.B."/>
            <person name="Westbye A.B."/>
            <person name="Yadav S."/>
            <person name="Hopmans E.C."/>
            <person name="Dutilh B.E."/>
            <person name="Sinninghe Damste J.S."/>
        </authorList>
    </citation>
    <scope>NUCLEOTIDE SEQUENCE [LARGE SCALE GENOMIC DNA]</scope>
    <source>
        <strain evidence="1">NIOZ-UU36</strain>
    </source>
</reference>
<sequence>MATINTSFPDFFAGAALVLSNSREQPEIAASLDVFGYDAVVIQTGQALLDTARGLYDAQIKEYGEQHAATQTFLEASAQADKAYAAHRRLARIAFKSDPQRGTDLHLNDRKPRAFNPWYEQARHFYSALLADTAAQTQLARYKITPEKIQSAQALVEETFALNSAQEAGKGESQDATQQRNTAIKALDEWLGDFRVVARIALADTPQLLEALFPGG</sequence>
<dbReference type="EMBL" id="JACNJN010000043">
    <property type="protein sequence ID" value="MBC8334073.1"/>
    <property type="molecule type" value="Genomic_DNA"/>
</dbReference>
<dbReference type="Proteomes" id="UP000614469">
    <property type="component" value="Unassembled WGS sequence"/>
</dbReference>
<name>A0A8J6NEW4_9CHLR</name>
<gene>
    <name evidence="1" type="ORF">H8E29_02305</name>
</gene>
<dbReference type="AlphaFoldDB" id="A0A8J6NEW4"/>